<evidence type="ECO:0000256" key="2">
    <source>
        <dbReference type="PROSITE-ProRule" id="PRU00808"/>
    </source>
</evidence>
<feature type="domain" description="Proteasome alpha-type subunits" evidence="3">
    <location>
        <begin position="6"/>
        <end position="28"/>
    </location>
</feature>
<dbReference type="InterPro" id="IPR000426">
    <property type="entry name" value="Proteasome_asu_N"/>
</dbReference>
<dbReference type="Proteomes" id="UP000785679">
    <property type="component" value="Unassembled WGS sequence"/>
</dbReference>
<comment type="similarity">
    <text evidence="2">Belongs to the peptidase T1A family.</text>
</comment>
<dbReference type="GO" id="GO:0019773">
    <property type="term" value="C:proteasome core complex, alpha-subunit complex"/>
    <property type="evidence" value="ECO:0007669"/>
    <property type="project" value="UniProtKB-UniRule"/>
</dbReference>
<dbReference type="Gene3D" id="3.60.20.10">
    <property type="entry name" value="Glutamine Phosphoribosylpyrophosphate, subunit 1, domain 1"/>
    <property type="match status" value="1"/>
</dbReference>
<dbReference type="InterPro" id="IPR029055">
    <property type="entry name" value="Ntn_hydrolases_N"/>
</dbReference>
<dbReference type="InterPro" id="IPR023332">
    <property type="entry name" value="Proteasome_alpha-type"/>
</dbReference>
<dbReference type="EMBL" id="RRYP01000241">
    <property type="protein sequence ID" value="TNV87756.1"/>
    <property type="molecule type" value="Genomic_DNA"/>
</dbReference>
<dbReference type="Pfam" id="PF10584">
    <property type="entry name" value="Proteasome_A_N"/>
    <property type="match status" value="1"/>
</dbReference>
<dbReference type="SUPFAM" id="SSF56235">
    <property type="entry name" value="N-terminal nucleophile aminohydrolases (Ntn hydrolases)"/>
    <property type="match status" value="1"/>
</dbReference>
<dbReference type="AlphaFoldDB" id="A0A8J8TAW0"/>
<dbReference type="PANTHER" id="PTHR11599">
    <property type="entry name" value="PROTEASOME SUBUNIT ALPHA/BETA"/>
    <property type="match status" value="1"/>
</dbReference>
<evidence type="ECO:0000256" key="1">
    <source>
        <dbReference type="ARBA" id="ARBA00022942"/>
    </source>
</evidence>
<evidence type="ECO:0000313" key="4">
    <source>
        <dbReference type="EMBL" id="TNV87756.1"/>
    </source>
</evidence>
<keyword evidence="1 2" id="KW-0647">Proteasome</keyword>
<gene>
    <name evidence="4" type="ORF">FGO68_gene17120</name>
</gene>
<accession>A0A8J8TAW0</accession>
<protein>
    <recommendedName>
        <fullName evidence="3">Proteasome alpha-type subunits domain-containing protein</fullName>
    </recommendedName>
</protein>
<name>A0A8J8TAW0_HALGN</name>
<dbReference type="PROSITE" id="PS51475">
    <property type="entry name" value="PROTEASOME_ALPHA_2"/>
    <property type="match status" value="1"/>
</dbReference>
<comment type="caution">
    <text evidence="4">The sequence shown here is derived from an EMBL/GenBank/DDBJ whole genome shotgun (WGS) entry which is preliminary data.</text>
</comment>
<dbReference type="FunFam" id="3.60.20.10:FF:000063">
    <property type="entry name" value="Proteasome subunit alpha type"/>
    <property type="match status" value="1"/>
</dbReference>
<dbReference type="OrthoDB" id="431557at2759"/>
<sequence length="243" mass="26948">MLSVNYSLSCVTFDPKGKILQVEYAKEAVKQGSTSLGLKSNDFVVLVSLKKSPHDLASHQEKVFDIDDHMGIAIAGLTADARYLCKFMRSECLNYWYTHDSHHPTERLIGKIAKKAQIKTFHPAKRPFGVGLLVGSVDETGTHLFESCPSGNYYEYVAMAIGARSQSAKTYLEKNFEQFTTLSWQELVKHGLKALKASAQETELSEHNVSVGIVGKGLNFRLLNNDELRASIAEISDAMDVSE</sequence>
<dbReference type="InterPro" id="IPR001353">
    <property type="entry name" value="Proteasome_sua/b"/>
</dbReference>
<reference evidence="4" key="1">
    <citation type="submission" date="2019-06" db="EMBL/GenBank/DDBJ databases">
        <authorList>
            <person name="Zheng W."/>
        </authorList>
    </citation>
    <scope>NUCLEOTIDE SEQUENCE</scope>
    <source>
        <strain evidence="4">QDHG01</strain>
    </source>
</reference>
<evidence type="ECO:0000259" key="3">
    <source>
        <dbReference type="SMART" id="SM00948"/>
    </source>
</evidence>
<dbReference type="Pfam" id="PF00227">
    <property type="entry name" value="Proteasome"/>
    <property type="match status" value="1"/>
</dbReference>
<dbReference type="SMART" id="SM00948">
    <property type="entry name" value="Proteasome_A_N"/>
    <property type="match status" value="1"/>
</dbReference>
<proteinExistence type="inferred from homology"/>
<dbReference type="InterPro" id="IPR050115">
    <property type="entry name" value="Proteasome_alpha"/>
</dbReference>
<keyword evidence="5" id="KW-1185">Reference proteome</keyword>
<evidence type="ECO:0000313" key="5">
    <source>
        <dbReference type="Proteomes" id="UP000785679"/>
    </source>
</evidence>
<dbReference type="GO" id="GO:0006511">
    <property type="term" value="P:ubiquitin-dependent protein catabolic process"/>
    <property type="evidence" value="ECO:0007669"/>
    <property type="project" value="InterPro"/>
</dbReference>
<organism evidence="4 5">
    <name type="scientific">Halteria grandinella</name>
    <dbReference type="NCBI Taxonomy" id="5974"/>
    <lineage>
        <taxon>Eukaryota</taxon>
        <taxon>Sar</taxon>
        <taxon>Alveolata</taxon>
        <taxon>Ciliophora</taxon>
        <taxon>Intramacronucleata</taxon>
        <taxon>Spirotrichea</taxon>
        <taxon>Stichotrichia</taxon>
        <taxon>Sporadotrichida</taxon>
        <taxon>Halteriidae</taxon>
        <taxon>Halteria</taxon>
    </lineage>
</organism>